<evidence type="ECO:0000259" key="11">
    <source>
        <dbReference type="Pfam" id="PF00535"/>
    </source>
</evidence>
<evidence type="ECO:0000256" key="10">
    <source>
        <dbReference type="SAM" id="MobiDB-lite"/>
    </source>
</evidence>
<evidence type="ECO:0000256" key="6">
    <source>
        <dbReference type="ARBA" id="ARBA00037281"/>
    </source>
</evidence>
<dbReference type="InterPro" id="IPR029044">
    <property type="entry name" value="Nucleotide-diphossugar_trans"/>
</dbReference>
<gene>
    <name evidence="12" type="ORF">GCM10009547_36540</name>
</gene>
<dbReference type="PANTHER" id="PTHR43646:SF2">
    <property type="entry name" value="GLYCOSYLTRANSFERASE 2-LIKE DOMAIN-CONTAINING PROTEIN"/>
    <property type="match status" value="1"/>
</dbReference>
<dbReference type="PANTHER" id="PTHR43646">
    <property type="entry name" value="GLYCOSYLTRANSFERASE"/>
    <property type="match status" value="1"/>
</dbReference>
<keyword evidence="4" id="KW-0808">Transferase</keyword>
<keyword evidence="3" id="KW-0328">Glycosyltransferase</keyword>
<dbReference type="Gene3D" id="3.90.550.10">
    <property type="entry name" value="Spore Coat Polysaccharide Biosynthesis Protein SpsA, Chain A"/>
    <property type="match status" value="1"/>
</dbReference>
<evidence type="ECO:0000256" key="4">
    <source>
        <dbReference type="ARBA" id="ARBA00022679"/>
    </source>
</evidence>
<evidence type="ECO:0000256" key="7">
    <source>
        <dbReference type="ARBA" id="ARBA00037904"/>
    </source>
</evidence>
<keyword evidence="2" id="KW-1003">Cell membrane</keyword>
<evidence type="ECO:0000256" key="5">
    <source>
        <dbReference type="ARBA" id="ARBA00023136"/>
    </source>
</evidence>
<comment type="similarity">
    <text evidence="8">Belongs to the glycosyltransferase 2 family. CrtQ subfamily.</text>
</comment>
<evidence type="ECO:0000256" key="9">
    <source>
        <dbReference type="ARBA" id="ARBA00040345"/>
    </source>
</evidence>
<proteinExistence type="inferred from homology"/>
<name>A0ABP3SCD1_9ACTN</name>
<sequence length="590" mass="62558">MARFRSVADKVRRSAPPVDPAATPSAGPKLLVSAGTATPATDGWTAVDLNTLGPGHAQDWAEVEVRAGSLTELRRALPWLAHAGRTPRLRLTVTRTDRPRALRPPALVGNRAVASTRLTRKPLQIEVELTKPAAVATLVRACLSPVEEIGRRHGAPGLRAAVTDPGALSWTLGLPHVPVAREADAADPLPAPDLVLGPERAGLPPVDTAFCSPAGFRADAAGFADVVATPEGLLLQGPTGTLGALDPLVGLTENHIRSLREFAAVRVADVSAPGLSRVLSQLSCAGVPVCAPDLTADLDEELGPDLAARLRDLTPSQLEDPLAREAWSVSTRRTALGRFSPDAYWRTRTGDAGPTVSVVLATRRPELLSFALAQVERQDHPRLEVILVLHGAAADDPAVTTATASLSRPLTVVEVPADVVFGRALQAGLERCSGRLVTKMDDDDWYGVHHVTDLVQAHAHSGATLVGSSGYHLYVADADATLRWTKNPTEAAATWVHGGTMLLARDDLTALGGWPAVPVGEDAHLIRAVRESGGWIYGIHDLGFLYYRGQGHTWTPATGSQFWLDAEVPRTAGFAPPPQLDALPHPWVAR</sequence>
<evidence type="ECO:0000256" key="1">
    <source>
        <dbReference type="ARBA" id="ARBA00004236"/>
    </source>
</evidence>
<reference evidence="13" key="1">
    <citation type="journal article" date="2019" name="Int. J. Syst. Evol. Microbiol.">
        <title>The Global Catalogue of Microorganisms (GCM) 10K type strain sequencing project: providing services to taxonomists for standard genome sequencing and annotation.</title>
        <authorList>
            <consortium name="The Broad Institute Genomics Platform"/>
            <consortium name="The Broad Institute Genome Sequencing Center for Infectious Disease"/>
            <person name="Wu L."/>
            <person name="Ma J."/>
        </authorList>
    </citation>
    <scope>NUCLEOTIDE SEQUENCE [LARGE SCALE GENOMIC DNA]</scope>
    <source>
        <strain evidence="13">JCM 10671</strain>
    </source>
</reference>
<organism evidence="12 13">
    <name type="scientific">Sporichthya brevicatena</name>
    <dbReference type="NCBI Taxonomy" id="171442"/>
    <lineage>
        <taxon>Bacteria</taxon>
        <taxon>Bacillati</taxon>
        <taxon>Actinomycetota</taxon>
        <taxon>Actinomycetes</taxon>
        <taxon>Sporichthyales</taxon>
        <taxon>Sporichthyaceae</taxon>
        <taxon>Sporichthya</taxon>
    </lineage>
</organism>
<comment type="caution">
    <text evidence="12">The sequence shown here is derived from an EMBL/GenBank/DDBJ whole genome shotgun (WGS) entry which is preliminary data.</text>
</comment>
<dbReference type="SUPFAM" id="SSF53448">
    <property type="entry name" value="Nucleotide-diphospho-sugar transferases"/>
    <property type="match status" value="1"/>
</dbReference>
<feature type="domain" description="Glycosyltransferase 2-like" evidence="11">
    <location>
        <begin position="361"/>
        <end position="473"/>
    </location>
</feature>
<dbReference type="Pfam" id="PF00535">
    <property type="entry name" value="Glycos_transf_2"/>
    <property type="match status" value="1"/>
</dbReference>
<evidence type="ECO:0000313" key="13">
    <source>
        <dbReference type="Proteomes" id="UP001500957"/>
    </source>
</evidence>
<comment type="pathway">
    <text evidence="7">Carotenoid biosynthesis; staphyloxanthin biosynthesis; staphyloxanthin from farnesyl diphosphate: step 4/5.</text>
</comment>
<comment type="subcellular location">
    <subcellularLocation>
        <location evidence="1">Cell membrane</location>
    </subcellularLocation>
</comment>
<comment type="function">
    <text evidence="6">Catalyzes the glycosylation of 4,4'-diaponeurosporenoate, i.e. the esterification of glucose at the C1'' position with the carboxyl group of 4,4'-diaponeurosporenic acid, to form glycosyl-4,4'-diaponeurosporenoate. This is a step in the biosynthesis of staphyloxanthin, an orange pigment present in most staphylococci strains.</text>
</comment>
<evidence type="ECO:0000313" key="12">
    <source>
        <dbReference type="EMBL" id="GAA0629565.1"/>
    </source>
</evidence>
<feature type="compositionally biased region" description="Basic and acidic residues" evidence="10">
    <location>
        <begin position="1"/>
        <end position="12"/>
    </location>
</feature>
<protein>
    <recommendedName>
        <fullName evidence="9">4,4'-diaponeurosporenoate glycosyltransferase</fullName>
    </recommendedName>
</protein>
<keyword evidence="5" id="KW-0472">Membrane</keyword>
<evidence type="ECO:0000256" key="2">
    <source>
        <dbReference type="ARBA" id="ARBA00022475"/>
    </source>
</evidence>
<feature type="region of interest" description="Disordered" evidence="10">
    <location>
        <begin position="1"/>
        <end position="30"/>
    </location>
</feature>
<dbReference type="Proteomes" id="UP001500957">
    <property type="component" value="Unassembled WGS sequence"/>
</dbReference>
<dbReference type="InterPro" id="IPR001173">
    <property type="entry name" value="Glyco_trans_2-like"/>
</dbReference>
<dbReference type="RefSeq" id="WP_344607392.1">
    <property type="nucleotide sequence ID" value="NZ_BAAAHE010000036.1"/>
</dbReference>
<evidence type="ECO:0000256" key="3">
    <source>
        <dbReference type="ARBA" id="ARBA00022676"/>
    </source>
</evidence>
<dbReference type="EMBL" id="BAAAHE010000036">
    <property type="protein sequence ID" value="GAA0629565.1"/>
    <property type="molecule type" value="Genomic_DNA"/>
</dbReference>
<accession>A0ABP3SCD1</accession>
<keyword evidence="13" id="KW-1185">Reference proteome</keyword>
<evidence type="ECO:0000256" key="8">
    <source>
        <dbReference type="ARBA" id="ARBA00038120"/>
    </source>
</evidence>